<protein>
    <submittedName>
        <fullName evidence="1">Cytochrome P450 family 96 subfamily A polypeptide 10</fullName>
    </submittedName>
</protein>
<organism evidence="1 2">
    <name type="scientific">Citrus sinensis</name>
    <name type="common">Sweet orange</name>
    <name type="synonym">Citrus aurantium var. sinensis</name>
    <dbReference type="NCBI Taxonomy" id="2711"/>
    <lineage>
        <taxon>Eukaryota</taxon>
        <taxon>Viridiplantae</taxon>
        <taxon>Streptophyta</taxon>
        <taxon>Embryophyta</taxon>
        <taxon>Tracheophyta</taxon>
        <taxon>Spermatophyta</taxon>
        <taxon>Magnoliopsida</taxon>
        <taxon>eudicotyledons</taxon>
        <taxon>Gunneridae</taxon>
        <taxon>Pentapetalae</taxon>
        <taxon>rosids</taxon>
        <taxon>malvids</taxon>
        <taxon>Sapindales</taxon>
        <taxon>Rutaceae</taxon>
        <taxon>Aurantioideae</taxon>
        <taxon>Citrus</taxon>
    </lineage>
</organism>
<sequence length="963" mass="110762">MEKTQTESSPVVIQSVQSDGVFNAGIILTETNYDVWFQIMEMHLVKREKLSYIRSSTKSSEESSKEYEKWYTYEIWDALSKAFYDGSDELQVFTLNQKAFSTKQNGQPLSKFYGELIEIFRELDHRDKVVMKDPEDVVIYRRSVERLRVHIFLAGLDEEFNQVRGEILRKEIISDLEECYSLIRREDARQSKLNKKVDSETSAMIARQQPQRKFVDKSSLHCTHCKKNGHTKEHCFEIIGYPDWWDTRKKNTKHESKTAVAESTSTTDLRKESLVQIATSVSSGKALKTLTHVINSTWIIDSRATDHMTFDSRQVSQLKPSSQKHISTANGTTTSVIGDGSLRLTNELNLDSVLIVPSLDYNLLFVSQLTTYLSCVVIFWPDHCVFKDIQTKQTIGYGIRRGNLYYLEMSSTNTRKLSPALVADSSIKKGKSEIWLWHRRLSHRTTFPLSLNKNTVPFMVVHSDVWGPSKVSTIGGARCNNNGIPKNFPVGGMLPHLLLNVHRIHDYSTEVLEKTQCTFLFKGPWFANMDILATVDPANVHHIMSSNFSNFPKGPEFKRIFDILGDGIFNSDSDLWKNQRRFAQALMNRHSFYKFLVKSNQAKLEKGLIPILDHMSKQGTTVDLQDLFQRFTFDSTSLFVTGYDPGCLSIEFPKVRFLMALEDVEESIFYRHVVPESLWKLQRWLGIGEEKKLKKAKETLDSVIFELIQRKRREINEEILSKEIDGVDLLASYMHENKTIMGELKCADDNFLRDTVLNFMIAGRDTTSSALTWFFWLISKNPKAETKIREELTSIVPAEKLGKWWDFDTQKLNQLVYLHGALCEALRLYPPVPFQHKVPLVPHTLPSGHRAVPRTKILFSLYAMGRMKSIWGEDCLEFRPERWISESGGIKWEPSYKFFSFNAGPRTCLGKEVAFTQMKAVAAGVIHNYDIQVVEGQRPGPNVSIILYMKHGLKVRVHDRWAK</sequence>
<gene>
    <name evidence="1" type="ORF">KPL71_022113</name>
</gene>
<accession>A0ACB8JKN2</accession>
<proteinExistence type="predicted"/>
<dbReference type="EMBL" id="CM039176">
    <property type="protein sequence ID" value="KAH9718178.1"/>
    <property type="molecule type" value="Genomic_DNA"/>
</dbReference>
<name>A0ACB8JKN2_CITSI</name>
<dbReference type="Proteomes" id="UP000829398">
    <property type="component" value="Chromosome 7"/>
</dbReference>
<evidence type="ECO:0000313" key="2">
    <source>
        <dbReference type="Proteomes" id="UP000829398"/>
    </source>
</evidence>
<keyword evidence="2" id="KW-1185">Reference proteome</keyword>
<evidence type="ECO:0000313" key="1">
    <source>
        <dbReference type="EMBL" id="KAH9718178.1"/>
    </source>
</evidence>
<reference evidence="2" key="1">
    <citation type="journal article" date="2023" name="Hortic. Res.">
        <title>A chromosome-level phased genome enabling allele-level studies in sweet orange: a case study on citrus Huanglongbing tolerance.</title>
        <authorList>
            <person name="Wu B."/>
            <person name="Yu Q."/>
            <person name="Deng Z."/>
            <person name="Duan Y."/>
            <person name="Luo F."/>
            <person name="Gmitter F. Jr."/>
        </authorList>
    </citation>
    <scope>NUCLEOTIDE SEQUENCE [LARGE SCALE GENOMIC DNA]</scope>
    <source>
        <strain evidence="2">cv. Valencia</strain>
    </source>
</reference>
<comment type="caution">
    <text evidence="1">The sequence shown here is derived from an EMBL/GenBank/DDBJ whole genome shotgun (WGS) entry which is preliminary data.</text>
</comment>